<organism evidence="1 2">
    <name type="scientific">Canavalia gladiata</name>
    <name type="common">Sword bean</name>
    <name type="synonym">Dolichos gladiatus</name>
    <dbReference type="NCBI Taxonomy" id="3824"/>
    <lineage>
        <taxon>Eukaryota</taxon>
        <taxon>Viridiplantae</taxon>
        <taxon>Streptophyta</taxon>
        <taxon>Embryophyta</taxon>
        <taxon>Tracheophyta</taxon>
        <taxon>Spermatophyta</taxon>
        <taxon>Magnoliopsida</taxon>
        <taxon>eudicotyledons</taxon>
        <taxon>Gunneridae</taxon>
        <taxon>Pentapetalae</taxon>
        <taxon>rosids</taxon>
        <taxon>fabids</taxon>
        <taxon>Fabales</taxon>
        <taxon>Fabaceae</taxon>
        <taxon>Papilionoideae</taxon>
        <taxon>50 kb inversion clade</taxon>
        <taxon>NPAAA clade</taxon>
        <taxon>indigoferoid/millettioid clade</taxon>
        <taxon>Phaseoleae</taxon>
        <taxon>Canavalia</taxon>
    </lineage>
</organism>
<protein>
    <submittedName>
        <fullName evidence="1">Uncharacterized protein</fullName>
    </submittedName>
</protein>
<proteinExistence type="predicted"/>
<dbReference type="Proteomes" id="UP001367508">
    <property type="component" value="Unassembled WGS sequence"/>
</dbReference>
<gene>
    <name evidence="1" type="ORF">VNO77_21397</name>
</gene>
<accession>A0AAN9LVM1</accession>
<name>A0AAN9LVM1_CANGL</name>
<sequence>MYQPTRIRRESGSEEEGAHKIVRYSHEGGNMQSGIIFPCCLWHKRQPHKFLNFILNVTKQTPAHMGFVGMKETTAKTKALLKYQTNQMGTFNTWAEVFDIVHPSMVEIKIDMLVPTYFESVGICPSPTG</sequence>
<reference evidence="1 2" key="1">
    <citation type="submission" date="2024-01" db="EMBL/GenBank/DDBJ databases">
        <title>The genomes of 5 underutilized Papilionoideae crops provide insights into root nodulation and disease resistanc.</title>
        <authorList>
            <person name="Jiang F."/>
        </authorList>
    </citation>
    <scope>NUCLEOTIDE SEQUENCE [LARGE SCALE GENOMIC DNA]</scope>
    <source>
        <strain evidence="1">LVBAO_FW01</strain>
        <tissue evidence="1">Leaves</tissue>
    </source>
</reference>
<evidence type="ECO:0000313" key="2">
    <source>
        <dbReference type="Proteomes" id="UP001367508"/>
    </source>
</evidence>
<dbReference type="EMBL" id="JAYMYQ010000004">
    <property type="protein sequence ID" value="KAK7340687.1"/>
    <property type="molecule type" value="Genomic_DNA"/>
</dbReference>
<evidence type="ECO:0000313" key="1">
    <source>
        <dbReference type="EMBL" id="KAK7340687.1"/>
    </source>
</evidence>
<keyword evidence="2" id="KW-1185">Reference proteome</keyword>
<comment type="caution">
    <text evidence="1">The sequence shown here is derived from an EMBL/GenBank/DDBJ whole genome shotgun (WGS) entry which is preliminary data.</text>
</comment>
<dbReference type="AlphaFoldDB" id="A0AAN9LVM1"/>